<dbReference type="PANTHER" id="PTHR30349">
    <property type="entry name" value="PHAGE INTEGRASE-RELATED"/>
    <property type="match status" value="1"/>
</dbReference>
<dbReference type="CDD" id="cd01189">
    <property type="entry name" value="INT_ICEBs1_C_like"/>
    <property type="match status" value="1"/>
</dbReference>
<dbReference type="Gene3D" id="1.10.443.10">
    <property type="entry name" value="Intergrase catalytic core"/>
    <property type="match status" value="1"/>
</dbReference>
<dbReference type="InterPro" id="IPR013762">
    <property type="entry name" value="Integrase-like_cat_sf"/>
</dbReference>
<dbReference type="PROSITE" id="PS51898">
    <property type="entry name" value="TYR_RECOMBINASE"/>
    <property type="match status" value="1"/>
</dbReference>
<dbReference type="AlphaFoldDB" id="A0A0B5QYX5"/>
<dbReference type="GO" id="GO:0015074">
    <property type="term" value="P:DNA integration"/>
    <property type="evidence" value="ECO:0007669"/>
    <property type="project" value="UniProtKB-KW"/>
</dbReference>
<dbReference type="Proteomes" id="UP000031866">
    <property type="component" value="Chromosome"/>
</dbReference>
<dbReference type="SUPFAM" id="SSF56349">
    <property type="entry name" value="DNA breaking-rejoining enzymes"/>
    <property type="match status" value="1"/>
</dbReference>
<dbReference type="InterPro" id="IPR002104">
    <property type="entry name" value="Integrase_catalytic"/>
</dbReference>
<dbReference type="EMBL" id="CP010086">
    <property type="protein sequence ID" value="AJH02209.1"/>
    <property type="molecule type" value="Genomic_DNA"/>
</dbReference>
<dbReference type="RefSeq" id="WP_041900714.1">
    <property type="nucleotide sequence ID" value="NZ_CP010086.2"/>
</dbReference>
<dbReference type="KEGG" id="cbei:LF65_05702"/>
<dbReference type="Pfam" id="PF14659">
    <property type="entry name" value="Phage_int_SAM_3"/>
    <property type="match status" value="1"/>
</dbReference>
<dbReference type="Pfam" id="PF14657">
    <property type="entry name" value="Arm-DNA-bind_4"/>
    <property type="match status" value="1"/>
</dbReference>
<evidence type="ECO:0000256" key="1">
    <source>
        <dbReference type="ARBA" id="ARBA00003283"/>
    </source>
</evidence>
<keyword evidence="5" id="KW-0233">DNA recombination</keyword>
<comment type="similarity">
    <text evidence="2">Belongs to the 'phage' integrase family.</text>
</comment>
<feature type="domain" description="Core-binding (CB)" evidence="8">
    <location>
        <begin position="62"/>
        <end position="145"/>
    </location>
</feature>
<evidence type="ECO:0000256" key="5">
    <source>
        <dbReference type="ARBA" id="ARBA00023172"/>
    </source>
</evidence>
<protein>
    <submittedName>
        <fullName evidence="9">Integrase</fullName>
    </submittedName>
</protein>
<dbReference type="InterPro" id="IPR050090">
    <property type="entry name" value="Tyrosine_recombinase_XerCD"/>
</dbReference>
<evidence type="ECO:0000256" key="6">
    <source>
        <dbReference type="PROSITE-ProRule" id="PRU01248"/>
    </source>
</evidence>
<evidence type="ECO:0000313" key="10">
    <source>
        <dbReference type="Proteomes" id="UP000031866"/>
    </source>
</evidence>
<evidence type="ECO:0000256" key="2">
    <source>
        <dbReference type="ARBA" id="ARBA00008857"/>
    </source>
</evidence>
<feature type="domain" description="Tyr recombinase" evidence="7">
    <location>
        <begin position="165"/>
        <end position="374"/>
    </location>
</feature>
<dbReference type="Pfam" id="PF00589">
    <property type="entry name" value="Phage_integrase"/>
    <property type="match status" value="1"/>
</dbReference>
<dbReference type="STRING" id="1520.LF65_05702"/>
<dbReference type="PROSITE" id="PS51900">
    <property type="entry name" value="CB"/>
    <property type="match status" value="1"/>
</dbReference>
<dbReference type="GO" id="GO:0006310">
    <property type="term" value="P:DNA recombination"/>
    <property type="evidence" value="ECO:0007669"/>
    <property type="project" value="UniProtKB-KW"/>
</dbReference>
<accession>A0A0B5QYX5</accession>
<keyword evidence="4 6" id="KW-0238">DNA-binding</keyword>
<evidence type="ECO:0000256" key="3">
    <source>
        <dbReference type="ARBA" id="ARBA00022908"/>
    </source>
</evidence>
<dbReference type="InterPro" id="IPR010998">
    <property type="entry name" value="Integrase_recombinase_N"/>
</dbReference>
<gene>
    <name evidence="9" type="ORF">LF65_05702</name>
</gene>
<dbReference type="InterPro" id="IPR004107">
    <property type="entry name" value="Integrase_SAM-like_N"/>
</dbReference>
<dbReference type="OrthoDB" id="9785687at2"/>
<evidence type="ECO:0000259" key="7">
    <source>
        <dbReference type="PROSITE" id="PS51898"/>
    </source>
</evidence>
<evidence type="ECO:0000313" key="9">
    <source>
        <dbReference type="EMBL" id="AJH02209.1"/>
    </source>
</evidence>
<dbReference type="InterPro" id="IPR044068">
    <property type="entry name" value="CB"/>
</dbReference>
<keyword evidence="3" id="KW-0229">DNA integration</keyword>
<evidence type="ECO:0000259" key="8">
    <source>
        <dbReference type="PROSITE" id="PS51900"/>
    </source>
</evidence>
<evidence type="ECO:0000256" key="4">
    <source>
        <dbReference type="ARBA" id="ARBA00023125"/>
    </source>
</evidence>
<dbReference type="InterPro" id="IPR011010">
    <property type="entry name" value="DNA_brk_join_enz"/>
</dbReference>
<comment type="function">
    <text evidence="1">Site-specific tyrosine recombinase, which acts by catalyzing the cutting and rejoining of the recombining DNA molecules.</text>
</comment>
<dbReference type="GO" id="GO:0003677">
    <property type="term" value="F:DNA binding"/>
    <property type="evidence" value="ECO:0007669"/>
    <property type="project" value="UniProtKB-UniRule"/>
</dbReference>
<dbReference type="Gene3D" id="1.10.150.130">
    <property type="match status" value="1"/>
</dbReference>
<proteinExistence type="inferred from homology"/>
<dbReference type="PANTHER" id="PTHR30349:SF64">
    <property type="entry name" value="PROPHAGE INTEGRASE INTD-RELATED"/>
    <property type="match status" value="1"/>
</dbReference>
<sequence>MASYKQLSKYNWKVDIPLGYENGKRQRVIKQGFKTKKEAEKFVTETLAQKNRGYIASTESSILFKDFINKWFNEYKINTISTNTITNYRSRIDTHIIPKLGHHKLNKITNMIVQDFYNSLINEGAKASSAKKIMETLNNCLKYAQKNKLIYNLPTDIERVKTEKPKVEFWSKDEIDFFLNEIKDTYLYTPILIELFTGLRIGELCGLRWCDINFKTKYLTVTHQIIYDRTTKKLIFTDKLKTPTSHRKMSLPEILIDHLQNIKGDALKTDFVILSREGSMCNPRNLSMNFTGEISKYKDSLNDKMKSQPNKDLGNYMSLKQITFHALRHTHATLLIFNGENIKVVSERLGHKSISETLDTYTHVMDDMRDNTAALLDNIFKYKPLNDDNK</sequence>
<name>A0A0B5QYX5_CLOBE</name>
<organism evidence="9 10">
    <name type="scientific">Clostridium beijerinckii</name>
    <name type="common">Clostridium MP</name>
    <dbReference type="NCBI Taxonomy" id="1520"/>
    <lineage>
        <taxon>Bacteria</taxon>
        <taxon>Bacillati</taxon>
        <taxon>Bacillota</taxon>
        <taxon>Clostridia</taxon>
        <taxon>Eubacteriales</taxon>
        <taxon>Clostridiaceae</taxon>
        <taxon>Clostridium</taxon>
    </lineage>
</organism>
<dbReference type="InterPro" id="IPR028259">
    <property type="entry name" value="AP2-like_int_N"/>
</dbReference>
<reference evidence="10" key="1">
    <citation type="submission" date="2014-12" db="EMBL/GenBank/DDBJ databases">
        <title>Genome sequence of Clostridium beijerinckii strain 59B.</title>
        <authorList>
            <person name="Little G.T."/>
            <person name="Minton N.P."/>
        </authorList>
    </citation>
    <scope>NUCLEOTIDE SEQUENCE [LARGE SCALE GENOMIC DNA]</scope>
    <source>
        <strain evidence="10">59B</strain>
    </source>
</reference>